<name>K1T7I1_9ZZZZ</name>
<feature type="non-terminal residue" evidence="1">
    <location>
        <position position="1"/>
    </location>
</feature>
<dbReference type="AlphaFoldDB" id="K1T7I1"/>
<comment type="caution">
    <text evidence="1">The sequence shown here is derived from an EMBL/GenBank/DDBJ whole genome shotgun (WGS) entry which is preliminary data.</text>
</comment>
<protein>
    <submittedName>
        <fullName evidence="1">Uncharacterized protein</fullName>
    </submittedName>
</protein>
<sequence length="43" mass="4837">NYTDLEVLMHICYEMVIKLHKKGGQTSGKTAGNIAGKPIYEHF</sequence>
<accession>K1T7I1</accession>
<reference evidence="1" key="1">
    <citation type="journal article" date="2013" name="Environ. Microbiol.">
        <title>Microbiota from the distal guts of lean and obese adolescents exhibit partial functional redundancy besides clear differences in community structure.</title>
        <authorList>
            <person name="Ferrer M."/>
            <person name="Ruiz A."/>
            <person name="Lanza F."/>
            <person name="Haange S.B."/>
            <person name="Oberbach A."/>
            <person name="Till H."/>
            <person name="Bargiela R."/>
            <person name="Campoy C."/>
            <person name="Segura M.T."/>
            <person name="Richter M."/>
            <person name="von Bergen M."/>
            <person name="Seifert J."/>
            <person name="Suarez A."/>
        </authorList>
    </citation>
    <scope>NUCLEOTIDE SEQUENCE</scope>
</reference>
<organism evidence="1">
    <name type="scientific">human gut metagenome</name>
    <dbReference type="NCBI Taxonomy" id="408170"/>
    <lineage>
        <taxon>unclassified sequences</taxon>
        <taxon>metagenomes</taxon>
        <taxon>organismal metagenomes</taxon>
    </lineage>
</organism>
<dbReference type="EMBL" id="AJWY01005641">
    <property type="protein sequence ID" value="EKC69077.1"/>
    <property type="molecule type" value="Genomic_DNA"/>
</dbReference>
<proteinExistence type="predicted"/>
<evidence type="ECO:0000313" key="1">
    <source>
        <dbReference type="EMBL" id="EKC69077.1"/>
    </source>
</evidence>
<gene>
    <name evidence="1" type="ORF">LEA_08478</name>
</gene>